<dbReference type="Proteomes" id="UP001253463">
    <property type="component" value="Unassembled WGS sequence"/>
</dbReference>
<evidence type="ECO:0000313" key="3">
    <source>
        <dbReference type="Proteomes" id="UP001253463"/>
    </source>
</evidence>
<accession>A0AAI9GAJ1</accession>
<feature type="transmembrane region" description="Helical" evidence="1">
    <location>
        <begin position="149"/>
        <end position="169"/>
    </location>
</feature>
<keyword evidence="1" id="KW-1133">Transmembrane helix</keyword>
<sequence length="181" mass="20546">MSKKFSIYDSPFSDETKTLRRNSLIASGLSLFIGLTNELPKQFSLLGVSFNSEQQETMSWFIFALAAYLFLHFLSVGGVEFAKWVHPFLTARKQKEILLKRYPHAFWEDDFIDIPAPVNEDDKSDMAAGAAEEAHWKVQRNLGAFYSLIYVRLLLEIIAPIVFGAWGLYELANLIVTNAST</sequence>
<proteinExistence type="predicted"/>
<feature type="transmembrane region" description="Helical" evidence="1">
    <location>
        <begin position="60"/>
        <end position="85"/>
    </location>
</feature>
<dbReference type="EMBL" id="ABNSCA010000036">
    <property type="protein sequence ID" value="ELN6934627.1"/>
    <property type="molecule type" value="Genomic_DNA"/>
</dbReference>
<evidence type="ECO:0000256" key="1">
    <source>
        <dbReference type="SAM" id="Phobius"/>
    </source>
</evidence>
<gene>
    <name evidence="2" type="ORF">RZY48_004143</name>
</gene>
<keyword evidence="1" id="KW-0472">Membrane</keyword>
<evidence type="ECO:0000313" key="2">
    <source>
        <dbReference type="EMBL" id="ELN6934627.1"/>
    </source>
</evidence>
<keyword evidence="1" id="KW-0812">Transmembrane</keyword>
<comment type="caution">
    <text evidence="2">The sequence shown here is derived from an EMBL/GenBank/DDBJ whole genome shotgun (WGS) entry which is preliminary data.</text>
</comment>
<name>A0AAI9GAJ1_9VIBR</name>
<organism evidence="2 3">
    <name type="scientific">Vibrio navarrensis</name>
    <dbReference type="NCBI Taxonomy" id="29495"/>
    <lineage>
        <taxon>Bacteria</taxon>
        <taxon>Pseudomonadati</taxon>
        <taxon>Pseudomonadota</taxon>
        <taxon>Gammaproteobacteria</taxon>
        <taxon>Vibrionales</taxon>
        <taxon>Vibrionaceae</taxon>
        <taxon>Vibrio</taxon>
    </lineage>
</organism>
<reference evidence="2" key="1">
    <citation type="submission" date="2023-10" db="EMBL/GenBank/DDBJ databases">
        <authorList>
            <consortium name="PulseNet: The National Subtyping Network for Foodborne Disease Surveillance"/>
        </authorList>
    </citation>
    <scope>NUCLEOTIDE SEQUENCE</scope>
    <source>
        <strain evidence="2">PNUSAV004886</strain>
    </source>
</reference>
<protein>
    <submittedName>
        <fullName evidence="2">Uncharacterized protein</fullName>
    </submittedName>
</protein>
<dbReference type="AlphaFoldDB" id="A0AAI9GAJ1"/>